<dbReference type="RefSeq" id="WP_012530676.1">
    <property type="nucleotide sequence ID" value="NC_011146.1"/>
</dbReference>
<feature type="compositionally biased region" description="Low complexity" evidence="1">
    <location>
        <begin position="230"/>
        <end position="278"/>
    </location>
</feature>
<dbReference type="Proteomes" id="UP000008825">
    <property type="component" value="Chromosome"/>
</dbReference>
<name>B5EEA9_CITBB</name>
<keyword evidence="3" id="KW-1185">Reference proteome</keyword>
<proteinExistence type="predicted"/>
<feature type="region of interest" description="Disordered" evidence="1">
    <location>
        <begin position="112"/>
        <end position="132"/>
    </location>
</feature>
<gene>
    <name evidence="2" type="ordered locus">Gbem_2242</name>
</gene>
<evidence type="ECO:0000313" key="3">
    <source>
        <dbReference type="Proteomes" id="UP000008825"/>
    </source>
</evidence>
<dbReference type="KEGG" id="gbm:Gbem_2242"/>
<protein>
    <submittedName>
        <fullName evidence="2">Uncharacterized protein</fullName>
    </submittedName>
</protein>
<dbReference type="AlphaFoldDB" id="B5EEA9"/>
<dbReference type="OrthoDB" id="5394908at2"/>
<sequence length="313" mass="34796">MTPQLHNVTSQLAQLHGHAYFRVDEGPLKESIARIILDDVEEDLVELLSDSAFGLEVSVGQQEGESEPTVNYSVDHPGVVYRSEIGLSRLPSEALEDLALYLDRMLQNEAPAQDQPAAGTVLRKKQDHDHHEQDAAAARLKVSTQWLKSVVPCTDYSYEEIDGKKYIREYYWSRDLIENLVRIKSTKTTPEDLQYVAKECCDGDLDWAKDLIARLKSPNRPEPAPKDQPQKGGQKGQTQAKQGGQTQARVAGQPQARPAAQAQVRQPGQGQAKQAAPGERVRSRSRNRRPFRQGGKDGQRKPDQPAGPKPPQA</sequence>
<evidence type="ECO:0000256" key="1">
    <source>
        <dbReference type="SAM" id="MobiDB-lite"/>
    </source>
</evidence>
<dbReference type="HOGENOM" id="CLU_887843_0_0_7"/>
<reference evidence="2 3" key="1">
    <citation type="submission" date="2008-07" db="EMBL/GenBank/DDBJ databases">
        <title>Complete sequence of Geobacter bemidjiensis BEM.</title>
        <authorList>
            <consortium name="US DOE Joint Genome Institute"/>
            <person name="Lucas S."/>
            <person name="Copeland A."/>
            <person name="Lapidus A."/>
            <person name="Glavina del Rio T."/>
            <person name="Dalin E."/>
            <person name="Tice H."/>
            <person name="Bruce D."/>
            <person name="Goodwin L."/>
            <person name="Pitluck S."/>
            <person name="Kiss H."/>
            <person name="Brettin T."/>
            <person name="Detter J.C."/>
            <person name="Han C."/>
            <person name="Kuske C.R."/>
            <person name="Schmutz J."/>
            <person name="Larimer F."/>
            <person name="Land M."/>
            <person name="Hauser L."/>
            <person name="Kyrpides N."/>
            <person name="Lykidis A."/>
            <person name="Lovley D."/>
            <person name="Richardson P."/>
        </authorList>
    </citation>
    <scope>NUCLEOTIDE SEQUENCE [LARGE SCALE GENOMIC DNA]</scope>
    <source>
        <strain evidence="3">ATCC BAA-1014 / DSM 16622 / JCM 12645 / Bem</strain>
    </source>
</reference>
<accession>B5EEA9</accession>
<organism evidence="2 3">
    <name type="scientific">Citrifermentans bemidjiense (strain ATCC BAA-1014 / DSM 16622 / JCM 12645 / Bem)</name>
    <name type="common">Geobacter bemidjiensis</name>
    <dbReference type="NCBI Taxonomy" id="404380"/>
    <lineage>
        <taxon>Bacteria</taxon>
        <taxon>Pseudomonadati</taxon>
        <taxon>Thermodesulfobacteriota</taxon>
        <taxon>Desulfuromonadia</taxon>
        <taxon>Geobacterales</taxon>
        <taxon>Geobacteraceae</taxon>
        <taxon>Citrifermentans</taxon>
    </lineage>
</organism>
<reference evidence="2 3" key="2">
    <citation type="journal article" date="2010" name="BMC Genomics">
        <title>The genome of Geobacter bemidjiensis, exemplar for the subsurface clade of Geobacter species that predominate in Fe(III)-reducing subsurface environments.</title>
        <authorList>
            <person name="Aklujkar M."/>
            <person name="Young N.D."/>
            <person name="Holmes D."/>
            <person name="Chavan M."/>
            <person name="Risso C."/>
            <person name="Kiss H.E."/>
            <person name="Han C.S."/>
            <person name="Land M.L."/>
            <person name="Lovley D.R."/>
        </authorList>
    </citation>
    <scope>NUCLEOTIDE SEQUENCE [LARGE SCALE GENOMIC DNA]</scope>
    <source>
        <strain evidence="3">ATCC BAA-1014 / DSM 16622 / JCM 12645 / Bem</strain>
    </source>
</reference>
<feature type="region of interest" description="Disordered" evidence="1">
    <location>
        <begin position="216"/>
        <end position="313"/>
    </location>
</feature>
<evidence type="ECO:0000313" key="2">
    <source>
        <dbReference type="EMBL" id="ACH39254.1"/>
    </source>
</evidence>
<dbReference type="EMBL" id="CP001124">
    <property type="protein sequence ID" value="ACH39254.1"/>
    <property type="molecule type" value="Genomic_DNA"/>
</dbReference>
<feature type="compositionally biased region" description="Basic and acidic residues" evidence="1">
    <location>
        <begin position="294"/>
        <end position="303"/>
    </location>
</feature>